<accession>A0A6C0IPR5</accession>
<organism evidence="1">
    <name type="scientific">viral metagenome</name>
    <dbReference type="NCBI Taxonomy" id="1070528"/>
    <lineage>
        <taxon>unclassified sequences</taxon>
        <taxon>metagenomes</taxon>
        <taxon>organismal metagenomes</taxon>
    </lineage>
</organism>
<proteinExistence type="predicted"/>
<dbReference type="AlphaFoldDB" id="A0A6C0IPR5"/>
<dbReference type="EMBL" id="MN740228">
    <property type="protein sequence ID" value="QHT94590.1"/>
    <property type="molecule type" value="Genomic_DNA"/>
</dbReference>
<evidence type="ECO:0000313" key="1">
    <source>
        <dbReference type="EMBL" id="QHT94590.1"/>
    </source>
</evidence>
<reference evidence="1" key="1">
    <citation type="journal article" date="2020" name="Nature">
        <title>Giant virus diversity and host interactions through global metagenomics.</title>
        <authorList>
            <person name="Schulz F."/>
            <person name="Roux S."/>
            <person name="Paez-Espino D."/>
            <person name="Jungbluth S."/>
            <person name="Walsh D.A."/>
            <person name="Denef V.J."/>
            <person name="McMahon K.D."/>
            <person name="Konstantinidis K.T."/>
            <person name="Eloe-Fadrosh E.A."/>
            <person name="Kyrpides N.C."/>
            <person name="Woyke T."/>
        </authorList>
    </citation>
    <scope>NUCLEOTIDE SEQUENCE</scope>
    <source>
        <strain evidence="1">GVMAG-M-3300024261-26</strain>
    </source>
</reference>
<protein>
    <submittedName>
        <fullName evidence="1">Uncharacterized protein</fullName>
    </submittedName>
</protein>
<sequence>MEWSYGKNRMVSALERLIENKPKRKWYHYVCCCFNQTNEIEGTRLSVCFDE</sequence>
<name>A0A6C0IPR5_9ZZZZ</name>